<gene>
    <name evidence="1" type="ORF">NIES37_63370</name>
</gene>
<dbReference type="KEGG" id="ttq:NIES37_63370"/>
<dbReference type="EMBL" id="AP018248">
    <property type="protein sequence ID" value="BAZ02325.1"/>
    <property type="molecule type" value="Genomic_DNA"/>
</dbReference>
<name>A0A1Z4N9F0_9CYAN</name>
<reference evidence="1 2" key="1">
    <citation type="submission" date="2017-06" db="EMBL/GenBank/DDBJ databases">
        <title>Genome sequencing of cyanobaciteial culture collection at National Institute for Environmental Studies (NIES).</title>
        <authorList>
            <person name="Hirose Y."/>
            <person name="Shimura Y."/>
            <person name="Fujisawa T."/>
            <person name="Nakamura Y."/>
            <person name="Kawachi M."/>
        </authorList>
    </citation>
    <scope>NUCLEOTIDE SEQUENCE [LARGE SCALE GENOMIC DNA]</scope>
    <source>
        <strain evidence="1 2">NIES-37</strain>
    </source>
</reference>
<sequence length="55" mass="6480">MYIFLNISELGDYSHYFLICVPVNIEITYINIKIVLSILDLVKARASWHLIISYF</sequence>
<evidence type="ECO:0000313" key="2">
    <source>
        <dbReference type="Proteomes" id="UP000218785"/>
    </source>
</evidence>
<evidence type="ECO:0000313" key="1">
    <source>
        <dbReference type="EMBL" id="BAZ02325.1"/>
    </source>
</evidence>
<dbReference type="AlphaFoldDB" id="A0A1Z4N9F0"/>
<dbReference type="Proteomes" id="UP000218785">
    <property type="component" value="Chromosome"/>
</dbReference>
<accession>A0A1Z4N9F0</accession>
<proteinExistence type="predicted"/>
<keyword evidence="2" id="KW-1185">Reference proteome</keyword>
<organism evidence="1 2">
    <name type="scientific">Tolypothrix tenuis PCC 7101</name>
    <dbReference type="NCBI Taxonomy" id="231146"/>
    <lineage>
        <taxon>Bacteria</taxon>
        <taxon>Bacillati</taxon>
        <taxon>Cyanobacteriota</taxon>
        <taxon>Cyanophyceae</taxon>
        <taxon>Nostocales</taxon>
        <taxon>Tolypothrichaceae</taxon>
        <taxon>Tolypothrix</taxon>
    </lineage>
</organism>
<protein>
    <submittedName>
        <fullName evidence="1">Uncharacterized protein</fullName>
    </submittedName>
</protein>